<feature type="domain" description="Type II secretion system protein GspF" evidence="9">
    <location>
        <begin position="75"/>
        <end position="198"/>
    </location>
</feature>
<keyword evidence="6 8" id="KW-1133">Transmembrane helix</keyword>
<feature type="transmembrane region" description="Helical" evidence="8">
    <location>
        <begin position="225"/>
        <end position="247"/>
    </location>
</feature>
<evidence type="ECO:0000256" key="2">
    <source>
        <dbReference type="ARBA" id="ARBA00005745"/>
    </source>
</evidence>
<dbReference type="PANTHER" id="PTHR30012">
    <property type="entry name" value="GENERAL SECRETION PATHWAY PROTEIN"/>
    <property type="match status" value="1"/>
</dbReference>
<evidence type="ECO:0000256" key="1">
    <source>
        <dbReference type="ARBA" id="ARBA00004429"/>
    </source>
</evidence>
<dbReference type="GO" id="GO:0015628">
    <property type="term" value="P:protein secretion by the type II secretion system"/>
    <property type="evidence" value="ECO:0007669"/>
    <property type="project" value="TreeGrafter"/>
</dbReference>
<dbReference type="InterPro" id="IPR003004">
    <property type="entry name" value="GspF/PilC"/>
</dbReference>
<dbReference type="Pfam" id="PF00482">
    <property type="entry name" value="T2SSF"/>
    <property type="match status" value="2"/>
</dbReference>
<dbReference type="Proteomes" id="UP000335538">
    <property type="component" value="Unassembled WGS sequence"/>
</dbReference>
<evidence type="ECO:0000313" key="10">
    <source>
        <dbReference type="EMBL" id="VVE79824.1"/>
    </source>
</evidence>
<dbReference type="AlphaFoldDB" id="A0A5E5B294"/>
<comment type="similarity">
    <text evidence="2">Belongs to the GSP F family.</text>
</comment>
<evidence type="ECO:0000256" key="6">
    <source>
        <dbReference type="ARBA" id="ARBA00022989"/>
    </source>
</evidence>
<reference evidence="10 11" key="1">
    <citation type="submission" date="2019-08" db="EMBL/GenBank/DDBJ databases">
        <authorList>
            <person name="Peeters C."/>
        </authorList>
    </citation>
    <scope>NUCLEOTIDE SEQUENCE [LARGE SCALE GENOMIC DNA]</scope>
    <source>
        <strain evidence="10 11">LMG 31121</strain>
    </source>
</reference>
<organism evidence="10 11">
    <name type="scientific">Pandoraea sputorum</name>
    <dbReference type="NCBI Taxonomy" id="93222"/>
    <lineage>
        <taxon>Bacteria</taxon>
        <taxon>Pseudomonadati</taxon>
        <taxon>Pseudomonadota</taxon>
        <taxon>Betaproteobacteria</taxon>
        <taxon>Burkholderiales</taxon>
        <taxon>Burkholderiaceae</taxon>
        <taxon>Pandoraea</taxon>
    </lineage>
</organism>
<proteinExistence type="inferred from homology"/>
<evidence type="ECO:0000313" key="11">
    <source>
        <dbReference type="Proteomes" id="UP000335538"/>
    </source>
</evidence>
<keyword evidence="7 8" id="KW-0472">Membrane</keyword>
<sequence length="408" mass="44396">MHFDVRTIGPKGMIETLRIEADSLEDARRRAQHDGRFVSEVRIVRTASVLPQRLGLGLGGGKALSGTTKLSLVLFSQELLALINAGLGVVESLQALHEKESNLGIRECLHRLLESLSSGKRFSAALAEQPRLFPPLYVGIVQAAEGTSDLPRSLARYVDYQQRVDSVRNKVVSAAIYPCILMSVGGAVSFFLMMYVVPRFAEVYQGAGRQLPFASQLMLDFGQLVSAHTTLFLAAQCAFAFALVTLWRRLQRRGGVVLLLSRIPVLRERVRIYELARVYLTLGMLLEGGITILRALATVQPMASVNLRAALGAASASVDAGAPLSSAFESAGLTTPISLRMLRVGERTGEMGPMLTQSAAFYDGEIDRWIDRFTRSFEPVLMAAIGLVVGAIVILLYMPIFDLAGDLS</sequence>
<comment type="subcellular location">
    <subcellularLocation>
        <location evidence="1">Cell inner membrane</location>
        <topology evidence="1">Multi-pass membrane protein</topology>
    </subcellularLocation>
</comment>
<dbReference type="RefSeq" id="WP_150809365.1">
    <property type="nucleotide sequence ID" value="NZ_CABPSR010000004.1"/>
</dbReference>
<dbReference type="InterPro" id="IPR018076">
    <property type="entry name" value="T2SS_GspF_dom"/>
</dbReference>
<evidence type="ECO:0000259" key="9">
    <source>
        <dbReference type="Pfam" id="PF00482"/>
    </source>
</evidence>
<evidence type="ECO:0000256" key="3">
    <source>
        <dbReference type="ARBA" id="ARBA00022475"/>
    </source>
</evidence>
<dbReference type="GO" id="GO:0005886">
    <property type="term" value="C:plasma membrane"/>
    <property type="evidence" value="ECO:0007669"/>
    <property type="project" value="UniProtKB-SubCell"/>
</dbReference>
<dbReference type="InterPro" id="IPR042094">
    <property type="entry name" value="T2SS_GspF_sf"/>
</dbReference>
<evidence type="ECO:0000256" key="7">
    <source>
        <dbReference type="ARBA" id="ARBA00023136"/>
    </source>
</evidence>
<feature type="domain" description="Type II secretion system protein GspF" evidence="9">
    <location>
        <begin position="281"/>
        <end position="399"/>
    </location>
</feature>
<gene>
    <name evidence="10" type="ORF">PSP31121_02318</name>
</gene>
<keyword evidence="3" id="KW-1003">Cell membrane</keyword>
<feature type="transmembrane region" description="Helical" evidence="8">
    <location>
        <begin position="380"/>
        <end position="400"/>
    </location>
</feature>
<evidence type="ECO:0000256" key="5">
    <source>
        <dbReference type="ARBA" id="ARBA00022692"/>
    </source>
</evidence>
<dbReference type="PANTHER" id="PTHR30012:SF7">
    <property type="entry name" value="PROTEIN TRANSPORT PROTEIN HOFC HOMOLOG"/>
    <property type="match status" value="1"/>
</dbReference>
<dbReference type="EMBL" id="CABPSR010000004">
    <property type="protein sequence ID" value="VVE79824.1"/>
    <property type="molecule type" value="Genomic_DNA"/>
</dbReference>
<dbReference type="Gene3D" id="1.20.81.30">
    <property type="entry name" value="Type II secretion system (T2SS), domain F"/>
    <property type="match status" value="2"/>
</dbReference>
<keyword evidence="4" id="KW-0997">Cell inner membrane</keyword>
<evidence type="ECO:0000256" key="8">
    <source>
        <dbReference type="SAM" id="Phobius"/>
    </source>
</evidence>
<protein>
    <submittedName>
        <fullName evidence="10">Type II secretion system protein</fullName>
    </submittedName>
</protein>
<keyword evidence="5 8" id="KW-0812">Transmembrane</keyword>
<name>A0A5E5B294_9BURK</name>
<evidence type="ECO:0000256" key="4">
    <source>
        <dbReference type="ARBA" id="ARBA00022519"/>
    </source>
</evidence>
<feature type="transmembrane region" description="Helical" evidence="8">
    <location>
        <begin position="171"/>
        <end position="197"/>
    </location>
</feature>
<accession>A0A5E5B294</accession>
<dbReference type="PRINTS" id="PR00812">
    <property type="entry name" value="BCTERIALGSPF"/>
</dbReference>